<dbReference type="GeneID" id="36841923"/>
<gene>
    <name evidence="1" type="ORF">pmac_cds_780</name>
</gene>
<dbReference type="RefSeq" id="YP_009481464.1">
    <property type="nucleotide sequence ID" value="NC_037665.1"/>
</dbReference>
<organism evidence="1">
    <name type="scientific">Pandoravirus macleodensis</name>
    <dbReference type="NCBI Taxonomy" id="2107707"/>
    <lineage>
        <taxon>Viruses</taxon>
        <taxon>Pandoravirus</taxon>
    </lineage>
</organism>
<protein>
    <submittedName>
        <fullName evidence="1">Uncharacterized protein</fullName>
    </submittedName>
</protein>
<proteinExistence type="predicted"/>
<sequence>MERAASTDLLDRIRNELGPWREHSAIKRVIVVDDDQAPDGVRIVFEVSAWPAARCQLPTAMWIGALGGRRVPIEHTAIQDDPPWYAFSCFLCSFSRFFSSILIFS</sequence>
<dbReference type="EMBL" id="MG011691">
    <property type="protein sequence ID" value="AVK77468.1"/>
    <property type="molecule type" value="Genomic_DNA"/>
</dbReference>
<name>A0A2U7UG33_9VIRU</name>
<reference evidence="1" key="1">
    <citation type="journal article" date="2018" name="Nat. Commun.">
        <title>Diversity and evolution of the emerging Pandoraviridae family.</title>
        <authorList>
            <person name="Legendre M."/>
            <person name="Fabre E."/>
            <person name="Poirot O."/>
            <person name="Jeudy S."/>
            <person name="Lartigue A."/>
            <person name="Alempic J.M."/>
            <person name="Beucher L."/>
            <person name="Philippe N."/>
            <person name="Bertaux L."/>
            <person name="Christo-Foroux E."/>
            <person name="Labadie K."/>
            <person name="Coute Y."/>
            <person name="Abergel C."/>
            <person name="Claverie J.M."/>
        </authorList>
    </citation>
    <scope>NUCLEOTIDE SEQUENCE [LARGE SCALE GENOMIC DNA]</scope>
    <source>
        <strain evidence="1">Macleodensis</strain>
    </source>
</reference>
<accession>A0A2U7UG33</accession>
<dbReference type="KEGG" id="vg:36841923"/>
<dbReference type="Proteomes" id="UP000249758">
    <property type="component" value="Segment"/>
</dbReference>
<evidence type="ECO:0000313" key="1">
    <source>
        <dbReference type="EMBL" id="AVK77468.1"/>
    </source>
</evidence>